<keyword evidence="1" id="KW-0812">Transmembrane</keyword>
<name>A0A2P5C8V6_PARAD</name>
<evidence type="ECO:0000313" key="3">
    <source>
        <dbReference type="Proteomes" id="UP000237105"/>
    </source>
</evidence>
<keyword evidence="1" id="KW-1133">Transmembrane helix</keyword>
<dbReference type="AlphaFoldDB" id="A0A2P5C8V6"/>
<comment type="caution">
    <text evidence="2">The sequence shown here is derived from an EMBL/GenBank/DDBJ whole genome shotgun (WGS) entry which is preliminary data.</text>
</comment>
<evidence type="ECO:0000256" key="1">
    <source>
        <dbReference type="SAM" id="Phobius"/>
    </source>
</evidence>
<sequence length="184" mass="21120">MGTKYNLHLKREKIFFIKKRKRIAYSKRSLMKIKNTTANILFSFSSDLIYILSLHYAKAIPEKFPTTVKKKKMKAKLKWTVKEVGNHDFIQTRALFSSSSKSSSSPIMPFSVLEVDFEWCLAIAYWTALQLGILFSGTIFTMIPMDMRSSPSPCWLVIGFVNIKYESNKVTAFLAVVICKTSIH</sequence>
<accession>A0A2P5C8V6</accession>
<dbReference type="OrthoDB" id="10618696at2759"/>
<evidence type="ECO:0008006" key="4">
    <source>
        <dbReference type="Google" id="ProtNLM"/>
    </source>
</evidence>
<protein>
    <recommendedName>
        <fullName evidence="4">Transmembrane protein</fullName>
    </recommendedName>
</protein>
<keyword evidence="3" id="KW-1185">Reference proteome</keyword>
<keyword evidence="1" id="KW-0472">Membrane</keyword>
<dbReference type="EMBL" id="JXTB01000159">
    <property type="protein sequence ID" value="PON57506.1"/>
    <property type="molecule type" value="Genomic_DNA"/>
</dbReference>
<dbReference type="Proteomes" id="UP000237105">
    <property type="component" value="Unassembled WGS sequence"/>
</dbReference>
<gene>
    <name evidence="2" type="ORF">PanWU01x14_174120</name>
</gene>
<reference evidence="3" key="1">
    <citation type="submission" date="2016-06" db="EMBL/GenBank/DDBJ databases">
        <title>Parallel loss of symbiosis genes in relatives of nitrogen-fixing non-legume Parasponia.</title>
        <authorList>
            <person name="Van Velzen R."/>
            <person name="Holmer R."/>
            <person name="Bu F."/>
            <person name="Rutten L."/>
            <person name="Van Zeijl A."/>
            <person name="Liu W."/>
            <person name="Santuari L."/>
            <person name="Cao Q."/>
            <person name="Sharma T."/>
            <person name="Shen D."/>
            <person name="Roswanjaya Y."/>
            <person name="Wardhani T."/>
            <person name="Kalhor M.S."/>
            <person name="Jansen J."/>
            <person name="Van den Hoogen J."/>
            <person name="Gungor B."/>
            <person name="Hartog M."/>
            <person name="Hontelez J."/>
            <person name="Verver J."/>
            <person name="Yang W.-C."/>
            <person name="Schijlen E."/>
            <person name="Repin R."/>
            <person name="Schilthuizen M."/>
            <person name="Schranz E."/>
            <person name="Heidstra R."/>
            <person name="Miyata K."/>
            <person name="Fedorova E."/>
            <person name="Kohlen W."/>
            <person name="Bisseling T."/>
            <person name="Smit S."/>
            <person name="Geurts R."/>
        </authorList>
    </citation>
    <scope>NUCLEOTIDE SEQUENCE [LARGE SCALE GENOMIC DNA]</scope>
    <source>
        <strain evidence="3">cv. WU1-14</strain>
    </source>
</reference>
<feature type="transmembrane region" description="Helical" evidence="1">
    <location>
        <begin position="123"/>
        <end position="143"/>
    </location>
</feature>
<organism evidence="2 3">
    <name type="scientific">Parasponia andersonii</name>
    <name type="common">Sponia andersonii</name>
    <dbReference type="NCBI Taxonomy" id="3476"/>
    <lineage>
        <taxon>Eukaryota</taxon>
        <taxon>Viridiplantae</taxon>
        <taxon>Streptophyta</taxon>
        <taxon>Embryophyta</taxon>
        <taxon>Tracheophyta</taxon>
        <taxon>Spermatophyta</taxon>
        <taxon>Magnoliopsida</taxon>
        <taxon>eudicotyledons</taxon>
        <taxon>Gunneridae</taxon>
        <taxon>Pentapetalae</taxon>
        <taxon>rosids</taxon>
        <taxon>fabids</taxon>
        <taxon>Rosales</taxon>
        <taxon>Cannabaceae</taxon>
        <taxon>Parasponia</taxon>
    </lineage>
</organism>
<evidence type="ECO:0000313" key="2">
    <source>
        <dbReference type="EMBL" id="PON57506.1"/>
    </source>
</evidence>
<proteinExistence type="predicted"/>